<proteinExistence type="predicted"/>
<comment type="caution">
    <text evidence="2">The sequence shown here is derived from an EMBL/GenBank/DDBJ whole genome shotgun (WGS) entry which is preliminary data.</text>
</comment>
<feature type="region of interest" description="Disordered" evidence="1">
    <location>
        <begin position="21"/>
        <end position="120"/>
    </location>
</feature>
<dbReference type="Proteomes" id="UP000314294">
    <property type="component" value="Unassembled WGS sequence"/>
</dbReference>
<sequence length="120" mass="12999">MNRKHRRDAEMVEMCGQIWRNSITSSTQSEGNQPVRPLTVPSQYPPSPMLNTRGADFALPLGRVRSGGHKDSTRDGAVEAPPLTCSRSSCAGSCAGRSRPGGGGKEELRLKFNTQISLEE</sequence>
<gene>
    <name evidence="2" type="ORF">EYF80_019764</name>
</gene>
<evidence type="ECO:0000256" key="1">
    <source>
        <dbReference type="SAM" id="MobiDB-lite"/>
    </source>
</evidence>
<name>A0A4Z2HWP0_9TELE</name>
<dbReference type="EMBL" id="SRLO01000168">
    <property type="protein sequence ID" value="TNN70088.1"/>
    <property type="molecule type" value="Genomic_DNA"/>
</dbReference>
<evidence type="ECO:0000313" key="2">
    <source>
        <dbReference type="EMBL" id="TNN70088.1"/>
    </source>
</evidence>
<accession>A0A4Z2HWP0</accession>
<feature type="compositionally biased region" description="Basic and acidic residues" evidence="1">
    <location>
        <begin position="68"/>
        <end position="77"/>
    </location>
</feature>
<reference evidence="2 3" key="1">
    <citation type="submission" date="2019-03" db="EMBL/GenBank/DDBJ databases">
        <title>First draft genome of Liparis tanakae, snailfish: a comprehensive survey of snailfish specific genes.</title>
        <authorList>
            <person name="Kim W."/>
            <person name="Song I."/>
            <person name="Jeong J.-H."/>
            <person name="Kim D."/>
            <person name="Kim S."/>
            <person name="Ryu S."/>
            <person name="Song J.Y."/>
            <person name="Lee S.K."/>
        </authorList>
    </citation>
    <scope>NUCLEOTIDE SEQUENCE [LARGE SCALE GENOMIC DNA]</scope>
    <source>
        <tissue evidence="2">Muscle</tissue>
    </source>
</reference>
<dbReference type="AlphaFoldDB" id="A0A4Z2HWP0"/>
<evidence type="ECO:0000313" key="3">
    <source>
        <dbReference type="Proteomes" id="UP000314294"/>
    </source>
</evidence>
<protein>
    <submittedName>
        <fullName evidence="2">Uncharacterized protein</fullName>
    </submittedName>
</protein>
<feature type="compositionally biased region" description="Low complexity" evidence="1">
    <location>
        <begin position="85"/>
        <end position="98"/>
    </location>
</feature>
<feature type="compositionally biased region" description="Polar residues" evidence="1">
    <location>
        <begin position="21"/>
        <end position="32"/>
    </location>
</feature>
<organism evidence="2 3">
    <name type="scientific">Liparis tanakae</name>
    <name type="common">Tanaka's snailfish</name>
    <dbReference type="NCBI Taxonomy" id="230148"/>
    <lineage>
        <taxon>Eukaryota</taxon>
        <taxon>Metazoa</taxon>
        <taxon>Chordata</taxon>
        <taxon>Craniata</taxon>
        <taxon>Vertebrata</taxon>
        <taxon>Euteleostomi</taxon>
        <taxon>Actinopterygii</taxon>
        <taxon>Neopterygii</taxon>
        <taxon>Teleostei</taxon>
        <taxon>Neoteleostei</taxon>
        <taxon>Acanthomorphata</taxon>
        <taxon>Eupercaria</taxon>
        <taxon>Perciformes</taxon>
        <taxon>Cottioidei</taxon>
        <taxon>Cottales</taxon>
        <taxon>Liparidae</taxon>
        <taxon>Liparis</taxon>
    </lineage>
</organism>
<keyword evidence="3" id="KW-1185">Reference proteome</keyword>